<dbReference type="Pfam" id="PF00459">
    <property type="entry name" value="Inositol_P"/>
    <property type="match status" value="1"/>
</dbReference>
<dbReference type="EC" id="3.1.3.25" evidence="8"/>
<dbReference type="InterPro" id="IPR000760">
    <property type="entry name" value="Inositol_monophosphatase-like"/>
</dbReference>
<evidence type="ECO:0000256" key="3">
    <source>
        <dbReference type="ARBA" id="ARBA00009759"/>
    </source>
</evidence>
<protein>
    <recommendedName>
        <fullName evidence="8">Inositol-1-monophosphatase</fullName>
        <ecNumber evidence="8">3.1.3.25</ecNumber>
    </recommendedName>
</protein>
<evidence type="ECO:0000256" key="5">
    <source>
        <dbReference type="ARBA" id="ARBA00022801"/>
    </source>
</evidence>
<dbReference type="InterPro" id="IPR020550">
    <property type="entry name" value="Inositol_monophosphatase_CS"/>
</dbReference>
<proteinExistence type="inferred from homology"/>
<comment type="pathway">
    <text evidence="8">Polyol metabolism; myo-inositol biosynthesis; myo-inositol from D-glucose 6-phosphate: step 2/2.</text>
</comment>
<dbReference type="InterPro" id="IPR033942">
    <property type="entry name" value="IMPase"/>
</dbReference>
<dbReference type="Gene3D" id="3.30.540.10">
    <property type="entry name" value="Fructose-1,6-Bisphosphatase, subunit A, domain 1"/>
    <property type="match status" value="1"/>
</dbReference>
<comment type="catalytic activity">
    <reaction evidence="1 8">
        <text>a myo-inositol phosphate + H2O = myo-inositol + phosphate</text>
        <dbReference type="Rhea" id="RHEA:24056"/>
        <dbReference type="ChEBI" id="CHEBI:15377"/>
        <dbReference type="ChEBI" id="CHEBI:17268"/>
        <dbReference type="ChEBI" id="CHEBI:43474"/>
        <dbReference type="ChEBI" id="CHEBI:84139"/>
        <dbReference type="EC" id="3.1.3.25"/>
    </reaction>
</comment>
<dbReference type="PROSITE" id="PS00630">
    <property type="entry name" value="IMP_2"/>
    <property type="match status" value="1"/>
</dbReference>
<evidence type="ECO:0000256" key="1">
    <source>
        <dbReference type="ARBA" id="ARBA00001033"/>
    </source>
</evidence>
<evidence type="ECO:0000256" key="7">
    <source>
        <dbReference type="PIRSR" id="PIRSR600760-2"/>
    </source>
</evidence>
<keyword evidence="10" id="KW-1185">Reference proteome</keyword>
<accession>A0AAV5RMI9</accession>
<evidence type="ECO:0000256" key="4">
    <source>
        <dbReference type="ARBA" id="ARBA00022723"/>
    </source>
</evidence>
<dbReference type="Proteomes" id="UP001362899">
    <property type="component" value="Unassembled WGS sequence"/>
</dbReference>
<dbReference type="GO" id="GO:0007165">
    <property type="term" value="P:signal transduction"/>
    <property type="evidence" value="ECO:0007669"/>
    <property type="project" value="TreeGrafter"/>
</dbReference>
<dbReference type="GO" id="GO:0046872">
    <property type="term" value="F:metal ion binding"/>
    <property type="evidence" value="ECO:0007669"/>
    <property type="project" value="UniProtKB-KW"/>
</dbReference>
<dbReference type="EMBL" id="BTGC01000008">
    <property type="protein sequence ID" value="GMM52635.1"/>
    <property type="molecule type" value="Genomic_DNA"/>
</dbReference>
<feature type="binding site" evidence="7">
    <location>
        <position position="224"/>
    </location>
    <ligand>
        <name>Mg(2+)</name>
        <dbReference type="ChEBI" id="CHEBI:18420"/>
        <label>1</label>
        <note>catalytic</note>
    </ligand>
</feature>
<dbReference type="AlphaFoldDB" id="A0AAV5RMI9"/>
<dbReference type="GO" id="GO:0008934">
    <property type="term" value="F:inositol monophosphate 1-phosphatase activity"/>
    <property type="evidence" value="ECO:0007669"/>
    <property type="project" value="InterPro"/>
</dbReference>
<gene>
    <name evidence="9" type="ORF">DASB73_035980</name>
</gene>
<dbReference type="PANTHER" id="PTHR20854">
    <property type="entry name" value="INOSITOL MONOPHOSPHATASE"/>
    <property type="match status" value="1"/>
</dbReference>
<dbReference type="PROSITE" id="PS00629">
    <property type="entry name" value="IMP_1"/>
    <property type="match status" value="1"/>
</dbReference>
<dbReference type="SUPFAM" id="SSF56655">
    <property type="entry name" value="Carbohydrate phosphatase"/>
    <property type="match status" value="1"/>
</dbReference>
<keyword evidence="6 7" id="KW-0460">Magnesium</keyword>
<feature type="binding site" evidence="7">
    <location>
        <position position="69"/>
    </location>
    <ligand>
        <name>Mg(2+)</name>
        <dbReference type="ChEBI" id="CHEBI:18420"/>
        <label>1</label>
        <note>catalytic</note>
    </ligand>
</feature>
<evidence type="ECO:0000256" key="8">
    <source>
        <dbReference type="RuleBase" id="RU364068"/>
    </source>
</evidence>
<reference evidence="9 10" key="1">
    <citation type="journal article" date="2023" name="Elife">
        <title>Identification of key yeast species and microbe-microbe interactions impacting larval growth of Drosophila in the wild.</title>
        <authorList>
            <person name="Mure A."/>
            <person name="Sugiura Y."/>
            <person name="Maeda R."/>
            <person name="Honda K."/>
            <person name="Sakurai N."/>
            <person name="Takahashi Y."/>
            <person name="Watada M."/>
            <person name="Katoh T."/>
            <person name="Gotoh A."/>
            <person name="Gotoh Y."/>
            <person name="Taniguchi I."/>
            <person name="Nakamura K."/>
            <person name="Hayashi T."/>
            <person name="Katayama T."/>
            <person name="Uemura T."/>
            <person name="Hattori Y."/>
        </authorList>
    </citation>
    <scope>NUCLEOTIDE SEQUENCE [LARGE SCALE GENOMIC DNA]</scope>
    <source>
        <strain evidence="9 10">SB-73</strain>
    </source>
</reference>
<evidence type="ECO:0000313" key="9">
    <source>
        <dbReference type="EMBL" id="GMM52635.1"/>
    </source>
</evidence>
<name>A0AAV5RMI9_STABA</name>
<dbReference type="PRINTS" id="PR00377">
    <property type="entry name" value="IMPHPHTASES"/>
</dbReference>
<feature type="binding site" evidence="7">
    <location>
        <position position="90"/>
    </location>
    <ligand>
        <name>Mg(2+)</name>
        <dbReference type="ChEBI" id="CHEBI:18420"/>
        <label>2</label>
    </ligand>
</feature>
<keyword evidence="4 7" id="KW-0479">Metal-binding</keyword>
<evidence type="ECO:0000256" key="6">
    <source>
        <dbReference type="ARBA" id="ARBA00022842"/>
    </source>
</evidence>
<dbReference type="GO" id="GO:0046854">
    <property type="term" value="P:phosphatidylinositol phosphate biosynthetic process"/>
    <property type="evidence" value="ECO:0007669"/>
    <property type="project" value="InterPro"/>
</dbReference>
<dbReference type="Gene3D" id="3.40.190.80">
    <property type="match status" value="1"/>
</dbReference>
<evidence type="ECO:0000313" key="10">
    <source>
        <dbReference type="Proteomes" id="UP001362899"/>
    </source>
</evidence>
<comment type="similarity">
    <text evidence="3 8">Belongs to the inositol monophosphatase superfamily.</text>
</comment>
<feature type="binding site" evidence="7">
    <location>
        <position position="91"/>
    </location>
    <ligand>
        <name>Mg(2+)</name>
        <dbReference type="ChEBI" id="CHEBI:18420"/>
        <label>1</label>
        <note>catalytic</note>
    </ligand>
</feature>
<comment type="cofactor">
    <cofactor evidence="2 7 8">
        <name>Mg(2+)</name>
        <dbReference type="ChEBI" id="CHEBI:18420"/>
    </cofactor>
</comment>
<feature type="binding site" evidence="7">
    <location>
        <position position="88"/>
    </location>
    <ligand>
        <name>Mg(2+)</name>
        <dbReference type="ChEBI" id="CHEBI:18420"/>
        <label>1</label>
        <note>catalytic</note>
    </ligand>
</feature>
<keyword evidence="5 8" id="KW-0378">Hydrolase</keyword>
<organism evidence="9 10">
    <name type="scientific">Starmerella bacillaris</name>
    <name type="common">Yeast</name>
    <name type="synonym">Candida zemplinina</name>
    <dbReference type="NCBI Taxonomy" id="1247836"/>
    <lineage>
        <taxon>Eukaryota</taxon>
        <taxon>Fungi</taxon>
        <taxon>Dikarya</taxon>
        <taxon>Ascomycota</taxon>
        <taxon>Saccharomycotina</taxon>
        <taxon>Dipodascomycetes</taxon>
        <taxon>Dipodascales</taxon>
        <taxon>Trichomonascaceae</taxon>
        <taxon>Starmerella</taxon>
    </lineage>
</organism>
<evidence type="ECO:0000256" key="2">
    <source>
        <dbReference type="ARBA" id="ARBA00001946"/>
    </source>
</evidence>
<dbReference type="InterPro" id="IPR020583">
    <property type="entry name" value="Inositol_monoP_metal-BS"/>
</dbReference>
<sequence length="286" mass="31210">MTLDLLAIRDDLVSIAKLLGDTIKTKSGGVTFEDKKNSVDLVTEVDKAVEALVVEILNEKYPDFDFLGEETYVPGVSVISDRPTFIVDPIDGTTNFIHRFPNACISLGLAVNKEPVVGVIYNPFLEQLYSGAKGLGSYLNGQRLPLVPNTRKLTLQGSLCGIEWGADRDNENYRVKLSTFDNLAKKDGGYVHGFRSMGSAALNLGMVASGAMDSYWEGGCFAWDVCAGWIILSEAGGTIVNGNPGTDNCSLTTRTYLAVRGAQRQEQTEYIRAYKSQITGDLDYKH</sequence>
<dbReference type="PANTHER" id="PTHR20854:SF4">
    <property type="entry name" value="INOSITOL-1-MONOPHOSPHATASE-RELATED"/>
    <property type="match status" value="1"/>
</dbReference>
<comment type="caution">
    <text evidence="9">The sequence shown here is derived from an EMBL/GenBank/DDBJ whole genome shotgun (WGS) entry which is preliminary data.</text>
</comment>
<dbReference type="GO" id="GO:0006020">
    <property type="term" value="P:inositol metabolic process"/>
    <property type="evidence" value="ECO:0007669"/>
    <property type="project" value="TreeGrafter"/>
</dbReference>
<dbReference type="CDD" id="cd01639">
    <property type="entry name" value="IMPase"/>
    <property type="match status" value="1"/>
</dbReference>
<dbReference type="FunFam" id="3.30.540.10:FF:000013">
    <property type="entry name" value="Inositol-1-monophosphatase"/>
    <property type="match status" value="1"/>
</dbReference>